<dbReference type="OrthoDB" id="5578329at2759"/>
<gene>
    <name evidence="2" type="ORF">K402DRAFT_463941</name>
</gene>
<evidence type="ECO:0000256" key="1">
    <source>
        <dbReference type="SAM" id="MobiDB-lite"/>
    </source>
</evidence>
<dbReference type="Proteomes" id="UP000800041">
    <property type="component" value="Unassembled WGS sequence"/>
</dbReference>
<evidence type="ECO:0000313" key="3">
    <source>
        <dbReference type="Proteomes" id="UP000800041"/>
    </source>
</evidence>
<dbReference type="EMBL" id="ML977159">
    <property type="protein sequence ID" value="KAF1985936.1"/>
    <property type="molecule type" value="Genomic_DNA"/>
</dbReference>
<dbReference type="AlphaFoldDB" id="A0A6G1GY98"/>
<evidence type="ECO:0000313" key="2">
    <source>
        <dbReference type="EMBL" id="KAF1985936.1"/>
    </source>
</evidence>
<proteinExistence type="predicted"/>
<feature type="region of interest" description="Disordered" evidence="1">
    <location>
        <begin position="1"/>
        <end position="65"/>
    </location>
</feature>
<dbReference type="InterPro" id="IPR007727">
    <property type="entry name" value="Spo12"/>
</dbReference>
<feature type="compositionally biased region" description="Polar residues" evidence="1">
    <location>
        <begin position="16"/>
        <end position="26"/>
    </location>
</feature>
<feature type="compositionally biased region" description="Polar residues" evidence="1">
    <location>
        <begin position="91"/>
        <end position="103"/>
    </location>
</feature>
<keyword evidence="3" id="KW-1185">Reference proteome</keyword>
<feature type="region of interest" description="Disordered" evidence="1">
    <location>
        <begin position="79"/>
        <end position="134"/>
    </location>
</feature>
<reference evidence="2" key="1">
    <citation type="journal article" date="2020" name="Stud. Mycol.">
        <title>101 Dothideomycetes genomes: a test case for predicting lifestyles and emergence of pathogens.</title>
        <authorList>
            <person name="Haridas S."/>
            <person name="Albert R."/>
            <person name="Binder M."/>
            <person name="Bloem J."/>
            <person name="Labutti K."/>
            <person name="Salamov A."/>
            <person name="Andreopoulos B."/>
            <person name="Baker S."/>
            <person name="Barry K."/>
            <person name="Bills G."/>
            <person name="Bluhm B."/>
            <person name="Cannon C."/>
            <person name="Castanera R."/>
            <person name="Culley D."/>
            <person name="Daum C."/>
            <person name="Ezra D."/>
            <person name="Gonzalez J."/>
            <person name="Henrissat B."/>
            <person name="Kuo A."/>
            <person name="Liang C."/>
            <person name="Lipzen A."/>
            <person name="Lutzoni F."/>
            <person name="Magnuson J."/>
            <person name="Mondo S."/>
            <person name="Nolan M."/>
            <person name="Ohm R."/>
            <person name="Pangilinan J."/>
            <person name="Park H.-J."/>
            <person name="Ramirez L."/>
            <person name="Alfaro M."/>
            <person name="Sun H."/>
            <person name="Tritt A."/>
            <person name="Yoshinaga Y."/>
            <person name="Zwiers L.-H."/>
            <person name="Turgeon B."/>
            <person name="Goodwin S."/>
            <person name="Spatafora J."/>
            <person name="Crous P."/>
            <person name="Grigoriev I."/>
        </authorList>
    </citation>
    <scope>NUCLEOTIDE SEQUENCE</scope>
    <source>
        <strain evidence="2">CBS 113979</strain>
    </source>
</reference>
<dbReference type="Pfam" id="PF05032">
    <property type="entry name" value="Spo12"/>
    <property type="match status" value="1"/>
</dbReference>
<sequence>MNPTNNPLTELDPNAQMDNTNGSGKTQMGEKAMGMGSGLEAQKKMLEGKVGEGAQQPYISPSDNILSPATQKLAAFRGRNLGKGAKPQSLFAKTTSKNANNASPAGPKGLFGDVKKSVSPPLGTEVQQKGENEK</sequence>
<feature type="compositionally biased region" description="Basic and acidic residues" evidence="1">
    <location>
        <begin position="41"/>
        <end position="50"/>
    </location>
</feature>
<protein>
    <submittedName>
        <fullName evidence="2">Uncharacterized protein</fullName>
    </submittedName>
</protein>
<organism evidence="2 3">
    <name type="scientific">Aulographum hederae CBS 113979</name>
    <dbReference type="NCBI Taxonomy" id="1176131"/>
    <lineage>
        <taxon>Eukaryota</taxon>
        <taxon>Fungi</taxon>
        <taxon>Dikarya</taxon>
        <taxon>Ascomycota</taxon>
        <taxon>Pezizomycotina</taxon>
        <taxon>Dothideomycetes</taxon>
        <taxon>Pleosporomycetidae</taxon>
        <taxon>Aulographales</taxon>
        <taxon>Aulographaceae</taxon>
    </lineage>
</organism>
<name>A0A6G1GY98_9PEZI</name>
<accession>A0A6G1GY98</accession>